<dbReference type="STRING" id="1073090.A0A1L9S4L8"/>
<keyword evidence="3" id="KW-1185">Reference proteome</keyword>
<dbReference type="EMBL" id="KV878370">
    <property type="protein sequence ID" value="OJJ42092.1"/>
    <property type="molecule type" value="Genomic_DNA"/>
</dbReference>
<dbReference type="AlphaFoldDB" id="A0A1L9S4L8"/>
<reference evidence="3" key="1">
    <citation type="journal article" date="2017" name="Genome Biol.">
        <title>Comparative genomics reveals high biological diversity and specific adaptations in the industrially and medically important fungal genus Aspergillus.</title>
        <authorList>
            <person name="de Vries R.P."/>
            <person name="Riley R."/>
            <person name="Wiebenga A."/>
            <person name="Aguilar-Osorio G."/>
            <person name="Amillis S."/>
            <person name="Uchima C.A."/>
            <person name="Anderluh G."/>
            <person name="Asadollahi M."/>
            <person name="Askin M."/>
            <person name="Barry K."/>
            <person name="Battaglia E."/>
            <person name="Bayram O."/>
            <person name="Benocci T."/>
            <person name="Braus-Stromeyer S.A."/>
            <person name="Caldana C."/>
            <person name="Canovas D."/>
            <person name="Cerqueira G.C."/>
            <person name="Chen F."/>
            <person name="Chen W."/>
            <person name="Choi C."/>
            <person name="Clum A."/>
            <person name="Dos Santos R.A."/>
            <person name="Damasio A.R."/>
            <person name="Diallinas G."/>
            <person name="Emri T."/>
            <person name="Fekete E."/>
            <person name="Flipphi M."/>
            <person name="Freyberg S."/>
            <person name="Gallo A."/>
            <person name="Gournas C."/>
            <person name="Habgood R."/>
            <person name="Hainaut M."/>
            <person name="Harispe M.L."/>
            <person name="Henrissat B."/>
            <person name="Hilden K.S."/>
            <person name="Hope R."/>
            <person name="Hossain A."/>
            <person name="Karabika E."/>
            <person name="Karaffa L."/>
            <person name="Karanyi Z."/>
            <person name="Krasevec N."/>
            <person name="Kuo A."/>
            <person name="Kusch H."/>
            <person name="LaButti K."/>
            <person name="Lagendijk E.L."/>
            <person name="Lapidus A."/>
            <person name="Levasseur A."/>
            <person name="Lindquist E."/>
            <person name="Lipzen A."/>
            <person name="Logrieco A.F."/>
            <person name="MacCabe A."/>
            <person name="Maekelae M.R."/>
            <person name="Malavazi I."/>
            <person name="Melin P."/>
            <person name="Meyer V."/>
            <person name="Mielnichuk N."/>
            <person name="Miskei M."/>
            <person name="Molnar A.P."/>
            <person name="Mule G."/>
            <person name="Ngan C.Y."/>
            <person name="Orejas M."/>
            <person name="Orosz E."/>
            <person name="Ouedraogo J.P."/>
            <person name="Overkamp K.M."/>
            <person name="Park H.-S."/>
            <person name="Perrone G."/>
            <person name="Piumi F."/>
            <person name="Punt P.J."/>
            <person name="Ram A.F."/>
            <person name="Ramon A."/>
            <person name="Rauscher S."/>
            <person name="Record E."/>
            <person name="Riano-Pachon D.M."/>
            <person name="Robert V."/>
            <person name="Roehrig J."/>
            <person name="Ruller R."/>
            <person name="Salamov A."/>
            <person name="Salih N.S."/>
            <person name="Samson R.A."/>
            <person name="Sandor E."/>
            <person name="Sanguinetti M."/>
            <person name="Schuetze T."/>
            <person name="Sepcic K."/>
            <person name="Shelest E."/>
            <person name="Sherlock G."/>
            <person name="Sophianopoulou V."/>
            <person name="Squina F.M."/>
            <person name="Sun H."/>
            <person name="Susca A."/>
            <person name="Todd R.B."/>
            <person name="Tsang A."/>
            <person name="Unkles S.E."/>
            <person name="van de Wiele N."/>
            <person name="van Rossen-Uffink D."/>
            <person name="Oliveira J.V."/>
            <person name="Vesth T.C."/>
            <person name="Visser J."/>
            <person name="Yu J.-H."/>
            <person name="Zhou M."/>
            <person name="Andersen M.R."/>
            <person name="Archer D.B."/>
            <person name="Baker S.E."/>
            <person name="Benoit I."/>
            <person name="Brakhage A.A."/>
            <person name="Braus G.H."/>
            <person name="Fischer R."/>
            <person name="Frisvad J.C."/>
            <person name="Goldman G.H."/>
            <person name="Houbraken J."/>
            <person name="Oakley B."/>
            <person name="Pocsi I."/>
            <person name="Scazzocchio C."/>
            <person name="Seiboth B."/>
            <person name="vanKuyk P.A."/>
            <person name="Wortman J."/>
            <person name="Dyer P.S."/>
            <person name="Grigoriev I.V."/>
        </authorList>
    </citation>
    <scope>NUCLEOTIDE SEQUENCE [LARGE SCALE GENOMIC DNA]</scope>
    <source>
        <strain evidence="3">CBS 506.65</strain>
    </source>
</reference>
<feature type="coiled-coil region" evidence="1">
    <location>
        <begin position="80"/>
        <end position="107"/>
    </location>
</feature>
<dbReference type="RefSeq" id="XP_022576602.1">
    <property type="nucleotide sequence ID" value="XM_022724351.1"/>
</dbReference>
<evidence type="ECO:0000313" key="3">
    <source>
        <dbReference type="Proteomes" id="UP000184188"/>
    </source>
</evidence>
<dbReference type="OrthoDB" id="4156714at2759"/>
<proteinExistence type="predicted"/>
<dbReference type="Proteomes" id="UP000184188">
    <property type="component" value="Unassembled WGS sequence"/>
</dbReference>
<evidence type="ECO:0000256" key="1">
    <source>
        <dbReference type="SAM" id="Coils"/>
    </source>
</evidence>
<organism evidence="2 3">
    <name type="scientific">Penicilliopsis zonata CBS 506.65</name>
    <dbReference type="NCBI Taxonomy" id="1073090"/>
    <lineage>
        <taxon>Eukaryota</taxon>
        <taxon>Fungi</taxon>
        <taxon>Dikarya</taxon>
        <taxon>Ascomycota</taxon>
        <taxon>Pezizomycotina</taxon>
        <taxon>Eurotiomycetes</taxon>
        <taxon>Eurotiomycetidae</taxon>
        <taxon>Eurotiales</taxon>
        <taxon>Aspergillaceae</taxon>
        <taxon>Penicilliopsis</taxon>
    </lineage>
</organism>
<gene>
    <name evidence="2" type="ORF">ASPZODRAFT_137510</name>
</gene>
<keyword evidence="1" id="KW-0175">Coiled coil</keyword>
<accession>A0A1L9S4L8</accession>
<protein>
    <submittedName>
        <fullName evidence="2">Uncharacterized protein</fullName>
    </submittedName>
</protein>
<evidence type="ECO:0000313" key="2">
    <source>
        <dbReference type="EMBL" id="OJJ42092.1"/>
    </source>
</evidence>
<dbReference type="VEuPathDB" id="FungiDB:ASPZODRAFT_137510"/>
<dbReference type="GeneID" id="34610816"/>
<name>A0A1L9S4L8_9EURO</name>
<sequence length="429" mass="49551">MNSPVEYYQQQTLVGATDQQAPERELFDLRQRIQIRDRTIDEQKSEIDQLRKMKTSFGSALNHFGRMIFDAVDSSASAEHKELKQRHQDLQVRLSEAEKELVEVKQMYLRTAQSLRHVQERAFQLQDQQDWAPDSHEAVCRELNKLYADAHKWCKVYSHQACSILKTKPEEWPAECKDVVRYDEKAFSKNARHLPSLVLEALLMDCIYKRIFAKPLFFLPRRLNGHLLEETENWNDYATTALRHEPHLSLEEMLDEVIQGDLEGGQAWRSQWLRLLNPKHRDDKKDLTRLEATKVRSATARKEAAMDIMQGFIDTVTGHLISPLATDGVAFTSLANIFITAAETSNKLWLRKSYIEVRTMETLSPTFVHDMELLKAHRLHNRVLDDDPTALDGAPIHIVTQPAVLVHGLSDGTDYSQTWLWKAAVVWMG</sequence>